<protein>
    <submittedName>
        <fullName evidence="2">Uncharacterized protein</fullName>
    </submittedName>
</protein>
<dbReference type="AlphaFoldDB" id="A0A1Y2J3Z9"/>
<organism evidence="2 3">
    <name type="scientific">Trametes coccinea (strain BRFM310)</name>
    <name type="common">Pycnoporus coccineus</name>
    <dbReference type="NCBI Taxonomy" id="1353009"/>
    <lineage>
        <taxon>Eukaryota</taxon>
        <taxon>Fungi</taxon>
        <taxon>Dikarya</taxon>
        <taxon>Basidiomycota</taxon>
        <taxon>Agaricomycotina</taxon>
        <taxon>Agaricomycetes</taxon>
        <taxon>Polyporales</taxon>
        <taxon>Polyporaceae</taxon>
        <taxon>Trametes</taxon>
    </lineage>
</organism>
<gene>
    <name evidence="2" type="ORF">PYCCODRAFT_1430780</name>
</gene>
<accession>A0A1Y2J3Z9</accession>
<proteinExistence type="predicted"/>
<dbReference type="STRING" id="1353009.A0A1Y2J3Z9"/>
<evidence type="ECO:0000313" key="2">
    <source>
        <dbReference type="EMBL" id="OSD07524.1"/>
    </source>
</evidence>
<sequence length="215" mass="22426">MTLLLAIGCLLSAAAVQPVFQPTMISPNSSDVWTVGEVRSVRWDNDGFDIPSDNHGIIVLSYEDPDTGTSTEWYNQPLASGFSISDEVVNVVVPDVPSGKYYNILLIGDAQNEGPAFTIINPTSPALETGSISFPVWISVATTVPPATVSHWSASTTSGSESTMATTTSSLISSSTSVETTSGAASCHKTAYGGDLWGYLLAAMIGVPAVMAMAV</sequence>
<dbReference type="Proteomes" id="UP000193067">
    <property type="component" value="Unassembled WGS sequence"/>
</dbReference>
<keyword evidence="3" id="KW-1185">Reference proteome</keyword>
<dbReference type="EMBL" id="KZ084088">
    <property type="protein sequence ID" value="OSD07524.1"/>
    <property type="molecule type" value="Genomic_DNA"/>
</dbReference>
<evidence type="ECO:0000313" key="3">
    <source>
        <dbReference type="Proteomes" id="UP000193067"/>
    </source>
</evidence>
<name>A0A1Y2J3Z9_TRAC3</name>
<feature type="chain" id="PRO_5012124207" evidence="1">
    <location>
        <begin position="16"/>
        <end position="215"/>
    </location>
</feature>
<reference evidence="2 3" key="1">
    <citation type="journal article" date="2015" name="Biotechnol. Biofuels">
        <title>Enhanced degradation of softwood versus hardwood by the white-rot fungus Pycnoporus coccineus.</title>
        <authorList>
            <person name="Couturier M."/>
            <person name="Navarro D."/>
            <person name="Chevret D."/>
            <person name="Henrissat B."/>
            <person name="Piumi F."/>
            <person name="Ruiz-Duenas F.J."/>
            <person name="Martinez A.T."/>
            <person name="Grigoriev I.V."/>
            <person name="Riley R."/>
            <person name="Lipzen A."/>
            <person name="Berrin J.G."/>
            <person name="Master E.R."/>
            <person name="Rosso M.N."/>
        </authorList>
    </citation>
    <scope>NUCLEOTIDE SEQUENCE [LARGE SCALE GENOMIC DNA]</scope>
    <source>
        <strain evidence="2 3">BRFM310</strain>
    </source>
</reference>
<dbReference type="OrthoDB" id="2973648at2759"/>
<keyword evidence="1" id="KW-0732">Signal</keyword>
<evidence type="ECO:0000256" key="1">
    <source>
        <dbReference type="SAM" id="SignalP"/>
    </source>
</evidence>
<feature type="signal peptide" evidence="1">
    <location>
        <begin position="1"/>
        <end position="15"/>
    </location>
</feature>